<dbReference type="PANTHER" id="PTHR13817">
    <property type="entry name" value="TITIN"/>
    <property type="match status" value="1"/>
</dbReference>
<dbReference type="GO" id="GO:0016020">
    <property type="term" value="C:membrane"/>
    <property type="evidence" value="ECO:0007669"/>
    <property type="project" value="UniProtKB-SubCell"/>
</dbReference>
<keyword evidence="6" id="KW-0393">Immunoglobulin domain</keyword>
<protein>
    <submittedName>
        <fullName evidence="11">Uncharacterized protein</fullName>
    </submittedName>
</protein>
<keyword evidence="4" id="KW-1015">Disulfide bond</keyword>
<evidence type="ECO:0000256" key="5">
    <source>
        <dbReference type="ARBA" id="ARBA00023180"/>
    </source>
</evidence>
<dbReference type="InterPro" id="IPR003961">
    <property type="entry name" value="FN3_dom"/>
</dbReference>
<dbReference type="PROSITE" id="PS50835">
    <property type="entry name" value="IG_LIKE"/>
    <property type="match status" value="1"/>
</dbReference>
<keyword evidence="5" id="KW-0325">Glycoprotein</keyword>
<dbReference type="SMART" id="SM00060">
    <property type="entry name" value="FN3"/>
    <property type="match status" value="6"/>
</dbReference>
<dbReference type="CDD" id="cd00063">
    <property type="entry name" value="FN3"/>
    <property type="match status" value="6"/>
</dbReference>
<dbReference type="InterPro" id="IPR013098">
    <property type="entry name" value="Ig_I-set"/>
</dbReference>
<dbReference type="InterPro" id="IPR036179">
    <property type="entry name" value="Ig-like_dom_sf"/>
</dbReference>
<evidence type="ECO:0000256" key="8">
    <source>
        <dbReference type="SAM" id="Phobius"/>
    </source>
</evidence>
<feature type="domain" description="Fibronectin type-III" evidence="10">
    <location>
        <begin position="405"/>
        <end position="500"/>
    </location>
</feature>
<evidence type="ECO:0000259" key="10">
    <source>
        <dbReference type="PROSITE" id="PS50853"/>
    </source>
</evidence>
<feature type="region of interest" description="Disordered" evidence="7">
    <location>
        <begin position="889"/>
        <end position="915"/>
    </location>
</feature>
<dbReference type="Pfam" id="PF07679">
    <property type="entry name" value="I-set"/>
    <property type="match status" value="1"/>
</dbReference>
<dbReference type="Pfam" id="PF00041">
    <property type="entry name" value="fn3"/>
    <property type="match status" value="6"/>
</dbReference>
<dbReference type="FunFam" id="2.60.40.10:FF:000028">
    <property type="entry name" value="Neuronal cell adhesion molecule"/>
    <property type="match status" value="1"/>
</dbReference>
<dbReference type="InterPro" id="IPR050964">
    <property type="entry name" value="Striated_Muscle_Regulatory"/>
</dbReference>
<evidence type="ECO:0000256" key="1">
    <source>
        <dbReference type="ARBA" id="ARBA00004370"/>
    </source>
</evidence>
<dbReference type="Gene3D" id="2.60.40.10">
    <property type="entry name" value="Immunoglobulins"/>
    <property type="match status" value="7"/>
</dbReference>
<dbReference type="SUPFAM" id="SSF49265">
    <property type="entry name" value="Fibronectin type III"/>
    <property type="match status" value="4"/>
</dbReference>
<keyword evidence="8" id="KW-0812">Transmembrane</keyword>
<feature type="domain" description="Fibronectin type-III" evidence="10">
    <location>
        <begin position="721"/>
        <end position="817"/>
    </location>
</feature>
<sequence length="932" mass="104063">MCCQWMAKDRSEMAKRLIHRDYRRRQDTSSWLEFADDQKCQRFRLWRLHLSCWNGDESVDSSVTVFVKQNPKISVKPVDQVSQETNDVNMQCDTTGVPTPIVSWYKNGEMLTPSEYFVIGNNRLTILGLVRDDQGVYECIAENDVGSSQGSAQLFVDKADFLNEYYALYANQSNYDGFPDFATNFSGTVVPDTTSTQTAAGIIGEPTLPSEPLGLVVVSAGSRTVNLQWDPPIQRHGHLLVYHIFFREEGSSRERTLNSTVASVTLSQLQPDTIYLVRVSAENEVGMGKSTEDIRLKTTKEQAVPGKVHNLRAKVLSPEAIEVEWDPPSATGPEAVRYKLFYISKTADPSEKETQVLMLKTSYVLHGMEKDTEYEIRVEPVGANGPGLTSDVLVVRTYSDEPSGPPINVRAEASDMSSIQLRWEPPIPEHRNGRITGYKLKYKTKLRGSKGHNLAVAGDIRDHTITNLDPGTGYLIRIAALNQNGTGPYTDWIRVDTPLEEKEENQIAGAPLELRLQPGFDSIKISWLPPRDDDIMIRGYQIGWGVNVPDVEVIQVGSTLREHTITGLKPNRDYVISLRAFNRIGNGFPIYETVRTTSSGQRLTPGNVFQNQKEQIRDKNHLTPVGVRAVPVSSNSIMVSWTDPTEGDHALFNAPLFTIRYSSNSDNGGQQRYVNTTSESEHIVDGLRPNTQYEFAVKMIGSNQWSMTAVNRTQPAAPSSSPRDLTIIPTQDPRTIILNWQPPKYANGEVEEYLIYYADRPNIDDEKWVVDSVKGDRLSIQVTKLIPSTTYYFKLQARNSKGYGPTTPISSYSTPGSTSHSRGGFGIMPNNDRSGASFHFNLDIFKANMMYVIIGVVVFFFVLISIILACICICRTKDSEKRRQQGYLQGRTLANRNGKTPSSNGPISGFEMAKASEQETTLSTARNVLLAS</sequence>
<dbReference type="InterPro" id="IPR013783">
    <property type="entry name" value="Ig-like_fold"/>
</dbReference>
<dbReference type="EMBL" id="AZBU02000002">
    <property type="protein sequence ID" value="TKR96939.1"/>
    <property type="molecule type" value="Genomic_DNA"/>
</dbReference>
<feature type="domain" description="Ig-like" evidence="9">
    <location>
        <begin position="71"/>
        <end position="155"/>
    </location>
</feature>
<feature type="domain" description="Fibronectin type-III" evidence="10">
    <location>
        <begin position="211"/>
        <end position="302"/>
    </location>
</feature>
<name>A0A4U5PJT8_STECR</name>
<dbReference type="InterPro" id="IPR003599">
    <property type="entry name" value="Ig_sub"/>
</dbReference>
<gene>
    <name evidence="11" type="ORF">L596_010884</name>
</gene>
<dbReference type="AlphaFoldDB" id="A0A4U5PJT8"/>
<organism evidence="11 12">
    <name type="scientific">Steinernema carpocapsae</name>
    <name type="common">Entomopathogenic nematode</name>
    <dbReference type="NCBI Taxonomy" id="34508"/>
    <lineage>
        <taxon>Eukaryota</taxon>
        <taxon>Metazoa</taxon>
        <taxon>Ecdysozoa</taxon>
        <taxon>Nematoda</taxon>
        <taxon>Chromadorea</taxon>
        <taxon>Rhabditida</taxon>
        <taxon>Tylenchina</taxon>
        <taxon>Panagrolaimomorpha</taxon>
        <taxon>Strongyloidoidea</taxon>
        <taxon>Steinernematidae</taxon>
        <taxon>Steinernema</taxon>
    </lineage>
</organism>
<dbReference type="SUPFAM" id="SSF48726">
    <property type="entry name" value="Immunoglobulin"/>
    <property type="match status" value="1"/>
</dbReference>
<reference evidence="11 12" key="2">
    <citation type="journal article" date="2019" name="G3 (Bethesda)">
        <title>Hybrid Assembly of the Genome of the Entomopathogenic Nematode Steinernema carpocapsae Identifies the X-Chromosome.</title>
        <authorList>
            <person name="Serra L."/>
            <person name="Macchietto M."/>
            <person name="Macias-Munoz A."/>
            <person name="McGill C.J."/>
            <person name="Rodriguez I.M."/>
            <person name="Rodriguez B."/>
            <person name="Murad R."/>
            <person name="Mortazavi A."/>
        </authorList>
    </citation>
    <scope>NUCLEOTIDE SEQUENCE [LARGE SCALE GENOMIC DNA]</scope>
    <source>
        <strain evidence="11 12">ALL</strain>
    </source>
</reference>
<keyword evidence="12" id="KW-1185">Reference proteome</keyword>
<evidence type="ECO:0000256" key="4">
    <source>
        <dbReference type="ARBA" id="ARBA00023157"/>
    </source>
</evidence>
<comment type="subcellular location">
    <subcellularLocation>
        <location evidence="1">Membrane</location>
    </subcellularLocation>
</comment>
<dbReference type="PROSITE" id="PS50853">
    <property type="entry name" value="FN3"/>
    <property type="match status" value="6"/>
</dbReference>
<dbReference type="InterPro" id="IPR036116">
    <property type="entry name" value="FN3_sf"/>
</dbReference>
<dbReference type="PRINTS" id="PR00014">
    <property type="entry name" value="FNTYPEIII"/>
</dbReference>
<dbReference type="SMART" id="SM00409">
    <property type="entry name" value="IG"/>
    <property type="match status" value="1"/>
</dbReference>
<feature type="domain" description="Fibronectin type-III" evidence="10">
    <location>
        <begin position="623"/>
        <end position="716"/>
    </location>
</feature>
<feature type="compositionally biased region" description="Low complexity" evidence="7">
    <location>
        <begin position="805"/>
        <end position="821"/>
    </location>
</feature>
<feature type="compositionally biased region" description="Polar residues" evidence="7">
    <location>
        <begin position="892"/>
        <end position="906"/>
    </location>
</feature>
<feature type="transmembrane region" description="Helical" evidence="8">
    <location>
        <begin position="849"/>
        <end position="874"/>
    </location>
</feature>
<feature type="region of interest" description="Disordered" evidence="7">
    <location>
        <begin position="804"/>
        <end position="826"/>
    </location>
</feature>
<evidence type="ECO:0000256" key="7">
    <source>
        <dbReference type="SAM" id="MobiDB-lite"/>
    </source>
</evidence>
<keyword evidence="8" id="KW-1133">Transmembrane helix</keyword>
<evidence type="ECO:0000313" key="12">
    <source>
        <dbReference type="Proteomes" id="UP000298663"/>
    </source>
</evidence>
<evidence type="ECO:0000259" key="9">
    <source>
        <dbReference type="PROSITE" id="PS50835"/>
    </source>
</evidence>
<keyword evidence="2" id="KW-0677">Repeat</keyword>
<feature type="domain" description="Fibronectin type-III" evidence="10">
    <location>
        <begin position="508"/>
        <end position="600"/>
    </location>
</feature>
<keyword evidence="3 8" id="KW-0472">Membrane</keyword>
<dbReference type="FunFam" id="2.60.40.10:FF:000004">
    <property type="entry name" value="DCC isoform 1"/>
    <property type="match status" value="1"/>
</dbReference>
<dbReference type="Proteomes" id="UP000298663">
    <property type="component" value="Unassembled WGS sequence"/>
</dbReference>
<evidence type="ECO:0000313" key="11">
    <source>
        <dbReference type="EMBL" id="TKR96939.1"/>
    </source>
</evidence>
<comment type="caution">
    <text evidence="11">The sequence shown here is derived from an EMBL/GenBank/DDBJ whole genome shotgun (WGS) entry which is preliminary data.</text>
</comment>
<evidence type="ECO:0000256" key="6">
    <source>
        <dbReference type="ARBA" id="ARBA00023319"/>
    </source>
</evidence>
<dbReference type="OrthoDB" id="114660at2759"/>
<evidence type="ECO:0000256" key="3">
    <source>
        <dbReference type="ARBA" id="ARBA00023136"/>
    </source>
</evidence>
<dbReference type="InterPro" id="IPR003598">
    <property type="entry name" value="Ig_sub2"/>
</dbReference>
<accession>A0A4U5PJT8</accession>
<reference evidence="11 12" key="1">
    <citation type="journal article" date="2015" name="Genome Biol.">
        <title>Comparative genomics of Steinernema reveals deeply conserved gene regulatory networks.</title>
        <authorList>
            <person name="Dillman A.R."/>
            <person name="Macchietto M."/>
            <person name="Porter C.F."/>
            <person name="Rogers A."/>
            <person name="Williams B."/>
            <person name="Antoshechkin I."/>
            <person name="Lee M.M."/>
            <person name="Goodwin Z."/>
            <person name="Lu X."/>
            <person name="Lewis E.E."/>
            <person name="Goodrich-Blair H."/>
            <person name="Stock S.P."/>
            <person name="Adams B.J."/>
            <person name="Sternberg P.W."/>
            <person name="Mortazavi A."/>
        </authorList>
    </citation>
    <scope>NUCLEOTIDE SEQUENCE [LARGE SCALE GENOMIC DNA]</scope>
    <source>
        <strain evidence="11 12">ALL</strain>
    </source>
</reference>
<dbReference type="PANTHER" id="PTHR13817:SF173">
    <property type="entry name" value="FRAZZLED"/>
    <property type="match status" value="1"/>
</dbReference>
<dbReference type="SMART" id="SM00408">
    <property type="entry name" value="IGc2"/>
    <property type="match status" value="1"/>
</dbReference>
<evidence type="ECO:0000256" key="2">
    <source>
        <dbReference type="ARBA" id="ARBA00022737"/>
    </source>
</evidence>
<proteinExistence type="predicted"/>
<feature type="domain" description="Fibronectin type-III" evidence="10">
    <location>
        <begin position="307"/>
        <end position="400"/>
    </location>
</feature>
<dbReference type="InterPro" id="IPR007110">
    <property type="entry name" value="Ig-like_dom"/>
</dbReference>
<dbReference type="STRING" id="34508.A0A4U5PJT8"/>